<gene>
    <name evidence="1" type="ORF">BLL52_1449</name>
</gene>
<reference evidence="1 2" key="1">
    <citation type="submission" date="2017-01" db="EMBL/GenBank/DDBJ databases">
        <title>Genome sequence of Rhodoferax antarcticus ANT.BR, a psychrophilic purple nonsulfur bacterium from an Antarctic microbial mat.</title>
        <authorList>
            <person name="Baker J."/>
            <person name="Riester C."/>
            <person name="Skinner B."/>
            <person name="Newell A."/>
            <person name="Swingley W."/>
            <person name="Madigan M."/>
            <person name="Jung D."/>
            <person name="Asao M."/>
            <person name="Chen M."/>
            <person name="Loughlin P."/>
            <person name="Pan H."/>
            <person name="Lin S."/>
            <person name="Li N."/>
            <person name="Shaw J."/>
            <person name="Prado M."/>
            <person name="Sherman C."/>
            <person name="Li X."/>
            <person name="Tang J."/>
            <person name="Blankenship R."/>
            <person name="Zhao T."/>
            <person name="Touchman J."/>
            <person name="Sattley M."/>
        </authorList>
    </citation>
    <scope>NUCLEOTIDE SEQUENCE [LARGE SCALE GENOMIC DNA]</scope>
    <source>
        <strain evidence="1 2">ANT.BR</strain>
    </source>
</reference>
<organism evidence="1 2">
    <name type="scientific">Rhodoferax antarcticus ANT.BR</name>
    <dbReference type="NCBI Taxonomy" id="1111071"/>
    <lineage>
        <taxon>Bacteria</taxon>
        <taxon>Pseudomonadati</taxon>
        <taxon>Pseudomonadota</taxon>
        <taxon>Betaproteobacteria</taxon>
        <taxon>Burkholderiales</taxon>
        <taxon>Comamonadaceae</taxon>
        <taxon>Rhodoferax</taxon>
    </lineage>
</organism>
<proteinExistence type="predicted"/>
<dbReference type="EMBL" id="MSYM01000009">
    <property type="protein sequence ID" value="OLP07162.1"/>
    <property type="molecule type" value="Genomic_DNA"/>
</dbReference>
<dbReference type="AlphaFoldDB" id="A0A1Q8YGN5"/>
<evidence type="ECO:0000313" key="2">
    <source>
        <dbReference type="Proteomes" id="UP000185911"/>
    </source>
</evidence>
<dbReference type="Proteomes" id="UP000185911">
    <property type="component" value="Unassembled WGS sequence"/>
</dbReference>
<name>A0A1Q8YGN5_9BURK</name>
<accession>A0A1Q8YGN5</accession>
<keyword evidence="2" id="KW-1185">Reference proteome</keyword>
<evidence type="ECO:0000313" key="1">
    <source>
        <dbReference type="EMBL" id="OLP07162.1"/>
    </source>
</evidence>
<protein>
    <submittedName>
        <fullName evidence="1">Uncharacterized protein</fullName>
    </submittedName>
</protein>
<comment type="caution">
    <text evidence="1">The sequence shown here is derived from an EMBL/GenBank/DDBJ whole genome shotgun (WGS) entry which is preliminary data.</text>
</comment>
<sequence>MLAGELGSTYPLPKLPRSFNPRPPLLAGERARRCVGGRTTWFNPRRHCWRRTVICRGSRGPDVVVSIRRPPLLAGELYWRCYWSRRRTGFNPRPPLLAGELLRQPGGYWVFSVSIRARHCWRANSRGAARPGHCSGGFNPRPPLLAGELKAPCAATVSAGCFNPRPPLLAGELRYGGGRRAGKLVSIRARHCWRANYPHILP</sequence>